<feature type="compositionally biased region" description="Basic and acidic residues" evidence="1">
    <location>
        <begin position="103"/>
        <end position="115"/>
    </location>
</feature>
<organism evidence="2 3">
    <name type="scientific">Amycolatopsis marina</name>
    <dbReference type="NCBI Taxonomy" id="490629"/>
    <lineage>
        <taxon>Bacteria</taxon>
        <taxon>Bacillati</taxon>
        <taxon>Actinomycetota</taxon>
        <taxon>Actinomycetes</taxon>
        <taxon>Pseudonocardiales</taxon>
        <taxon>Pseudonocardiaceae</taxon>
        <taxon>Amycolatopsis</taxon>
    </lineage>
</organism>
<sequence>MNSPGRGQPPAGQQPWSEGATPGRIGQVLSAPAAQQETQPVLAPAPAAPPAEQESKPQAEQNPEKQRAATPAAIGEVRARPEQTALASAAPLPPVPGPGDGGEPPRPEHEPEAWRSRRHRRLSRLRIGRHLAPAAALDQLQLTATSFGVALGRDQSGAPVPVTLFRPRPVRAVVLGDLWAAQLVAFRALGFGARVVVLTARPAQWQHLGQWATGRGDRVAVVEPGTPVDSVASPDAPVLRVADLAPGQQPQSADLSGWQTELSVIRGLAPDTMALVHEADLLLAQRLAAQEVATLAAWRGLEQHACHAVQMLHDDMLAVLSGTEVGYVWTDPTSTEISALGRPGRH</sequence>
<dbReference type="EMBL" id="FOKG01000010">
    <property type="protein sequence ID" value="SFB40555.1"/>
    <property type="molecule type" value="Genomic_DNA"/>
</dbReference>
<gene>
    <name evidence="2" type="ORF">SAMN05216266_11087</name>
</gene>
<proteinExistence type="predicted"/>
<name>A0A1I1AR78_9PSEU</name>
<feature type="compositionally biased region" description="Low complexity" evidence="1">
    <location>
        <begin position="39"/>
        <end position="52"/>
    </location>
</feature>
<accession>A0A1I1AR78</accession>
<evidence type="ECO:0000256" key="1">
    <source>
        <dbReference type="SAM" id="MobiDB-lite"/>
    </source>
</evidence>
<feature type="region of interest" description="Disordered" evidence="1">
    <location>
        <begin position="1"/>
        <end position="118"/>
    </location>
</feature>
<dbReference type="Proteomes" id="UP000243799">
    <property type="component" value="Unassembled WGS sequence"/>
</dbReference>
<reference evidence="3" key="1">
    <citation type="submission" date="2016-10" db="EMBL/GenBank/DDBJ databases">
        <authorList>
            <person name="Varghese N."/>
            <person name="Submissions S."/>
        </authorList>
    </citation>
    <scope>NUCLEOTIDE SEQUENCE [LARGE SCALE GENOMIC DNA]</scope>
    <source>
        <strain evidence="3">CGMCC 4.3568</strain>
    </source>
</reference>
<protein>
    <submittedName>
        <fullName evidence="2">Uncharacterized protein</fullName>
    </submittedName>
</protein>
<feature type="compositionally biased region" description="Basic and acidic residues" evidence="1">
    <location>
        <begin position="53"/>
        <end position="67"/>
    </location>
</feature>
<dbReference type="OrthoDB" id="4669120at2"/>
<feature type="compositionally biased region" description="Low complexity" evidence="1">
    <location>
        <begin position="1"/>
        <end position="15"/>
    </location>
</feature>
<evidence type="ECO:0000313" key="3">
    <source>
        <dbReference type="Proteomes" id="UP000243799"/>
    </source>
</evidence>
<dbReference type="RefSeq" id="WP_143101848.1">
    <property type="nucleotide sequence ID" value="NZ_FOKG01000010.1"/>
</dbReference>
<dbReference type="STRING" id="490629.SAMN05216266_11087"/>
<keyword evidence="3" id="KW-1185">Reference proteome</keyword>
<evidence type="ECO:0000313" key="2">
    <source>
        <dbReference type="EMBL" id="SFB40555.1"/>
    </source>
</evidence>
<dbReference type="AlphaFoldDB" id="A0A1I1AR78"/>